<feature type="region of interest" description="Disordered" evidence="2">
    <location>
        <begin position="210"/>
        <end position="295"/>
    </location>
</feature>
<evidence type="ECO:0000313" key="5">
    <source>
        <dbReference type="EMBL" id="KAF4227472.1"/>
    </source>
</evidence>
<evidence type="ECO:0000259" key="4">
    <source>
        <dbReference type="PROSITE" id="PS50882"/>
    </source>
</evidence>
<feature type="compositionally biased region" description="Polar residues" evidence="2">
    <location>
        <begin position="375"/>
        <end position="391"/>
    </location>
</feature>
<feature type="domain" description="RRM" evidence="3">
    <location>
        <begin position="296"/>
        <end position="370"/>
    </location>
</feature>
<dbReference type="CDD" id="cd21134">
    <property type="entry name" value="YTH"/>
    <property type="match status" value="1"/>
</dbReference>
<dbReference type="GO" id="GO:1990247">
    <property type="term" value="F:N6-methyladenosine-containing RNA reader activity"/>
    <property type="evidence" value="ECO:0007669"/>
    <property type="project" value="TreeGrafter"/>
</dbReference>
<feature type="region of interest" description="Disordered" evidence="2">
    <location>
        <begin position="517"/>
        <end position="588"/>
    </location>
</feature>
<dbReference type="InterPro" id="IPR045168">
    <property type="entry name" value="YTH_prot"/>
</dbReference>
<feature type="compositionally biased region" description="Low complexity" evidence="2">
    <location>
        <begin position="140"/>
        <end position="149"/>
    </location>
</feature>
<reference evidence="5" key="1">
    <citation type="journal article" date="2020" name="bioRxiv">
        <title>Genomic and phenotypic heterogeneity of clinical isolates of the human pathogens Aspergillus fumigatus, Aspergillus lentulus and Aspergillus fumigatiaffinis.</title>
        <authorList>
            <person name="dos Santos R.A.C."/>
            <person name="Steenwyk J.L."/>
            <person name="Rivero-Menendez O."/>
            <person name="Mead M.E."/>
            <person name="Silva L.P."/>
            <person name="Bastos R.W."/>
            <person name="Alastruey-Izquierdo A."/>
            <person name="Goldman G.H."/>
            <person name="Rokas A."/>
        </authorList>
    </citation>
    <scope>NUCLEOTIDE SEQUENCE</scope>
    <source>
        <strain evidence="5">CNM-CM6805</strain>
    </source>
</reference>
<feature type="domain" description="YTH" evidence="4">
    <location>
        <begin position="423"/>
        <end position="660"/>
    </location>
</feature>
<keyword evidence="1" id="KW-0694">RNA-binding</keyword>
<dbReference type="InterPro" id="IPR012677">
    <property type="entry name" value="Nucleotide-bd_a/b_plait_sf"/>
</dbReference>
<organism evidence="5 6">
    <name type="scientific">Aspergillus fumigatiaffinis</name>
    <dbReference type="NCBI Taxonomy" id="340414"/>
    <lineage>
        <taxon>Eukaryota</taxon>
        <taxon>Fungi</taxon>
        <taxon>Dikarya</taxon>
        <taxon>Ascomycota</taxon>
        <taxon>Pezizomycotina</taxon>
        <taxon>Eurotiomycetes</taxon>
        <taxon>Eurotiomycetidae</taxon>
        <taxon>Eurotiales</taxon>
        <taxon>Aspergillaceae</taxon>
        <taxon>Aspergillus</taxon>
        <taxon>Aspergillus subgen. Fumigati</taxon>
    </lineage>
</organism>
<dbReference type="CDD" id="cd00590">
    <property type="entry name" value="RRM_SF"/>
    <property type="match status" value="1"/>
</dbReference>
<feature type="compositionally biased region" description="Acidic residues" evidence="2">
    <location>
        <begin position="542"/>
        <end position="553"/>
    </location>
</feature>
<feature type="compositionally biased region" description="Basic and acidic residues" evidence="2">
    <location>
        <begin position="57"/>
        <end position="67"/>
    </location>
</feature>
<dbReference type="SUPFAM" id="SSF54928">
    <property type="entry name" value="RNA-binding domain, RBD"/>
    <property type="match status" value="1"/>
</dbReference>
<feature type="compositionally biased region" description="Polar residues" evidence="2">
    <location>
        <begin position="260"/>
        <end position="282"/>
    </location>
</feature>
<dbReference type="AlphaFoldDB" id="A0A8H4M406"/>
<dbReference type="InterPro" id="IPR007275">
    <property type="entry name" value="YTH_domain"/>
</dbReference>
<dbReference type="PROSITE" id="PS50882">
    <property type="entry name" value="YTH"/>
    <property type="match status" value="1"/>
</dbReference>
<dbReference type="Proteomes" id="UP000653565">
    <property type="component" value="Unassembled WGS sequence"/>
</dbReference>
<dbReference type="InterPro" id="IPR000504">
    <property type="entry name" value="RRM_dom"/>
</dbReference>
<feature type="compositionally biased region" description="Polar residues" evidence="2">
    <location>
        <begin position="219"/>
        <end position="232"/>
    </location>
</feature>
<dbReference type="GO" id="GO:0000398">
    <property type="term" value="P:mRNA splicing, via spliceosome"/>
    <property type="evidence" value="ECO:0007669"/>
    <property type="project" value="TreeGrafter"/>
</dbReference>
<keyword evidence="6" id="KW-1185">Reference proteome</keyword>
<feature type="region of interest" description="Disordered" evidence="2">
    <location>
        <begin position="140"/>
        <end position="161"/>
    </location>
</feature>
<feature type="compositionally biased region" description="Basic and acidic residues" evidence="2">
    <location>
        <begin position="567"/>
        <end position="577"/>
    </location>
</feature>
<feature type="compositionally biased region" description="Polar residues" evidence="2">
    <location>
        <begin position="12"/>
        <end position="21"/>
    </location>
</feature>
<feature type="compositionally biased region" description="Polar residues" evidence="2">
    <location>
        <begin position="38"/>
        <end position="49"/>
    </location>
</feature>
<dbReference type="PROSITE" id="PS50102">
    <property type="entry name" value="RRM"/>
    <property type="match status" value="1"/>
</dbReference>
<name>A0A8H4M406_9EURO</name>
<reference evidence="5" key="2">
    <citation type="submission" date="2020-04" db="EMBL/GenBank/DDBJ databases">
        <authorList>
            <person name="Santos R.A.C."/>
            <person name="Steenwyk J.L."/>
            <person name="Rivero-Menendez O."/>
            <person name="Mead M.E."/>
            <person name="Silva L.P."/>
            <person name="Bastos R.W."/>
            <person name="Alastruey-Izquierdo A."/>
            <person name="Goldman G.H."/>
            <person name="Rokas A."/>
        </authorList>
    </citation>
    <scope>NUCLEOTIDE SEQUENCE</scope>
    <source>
        <strain evidence="5">CNM-CM6805</strain>
    </source>
</reference>
<evidence type="ECO:0000256" key="2">
    <source>
        <dbReference type="SAM" id="MobiDB-lite"/>
    </source>
</evidence>
<dbReference type="InterPro" id="IPR057720">
    <property type="entry name" value="RRM_YTH1"/>
</dbReference>
<dbReference type="GO" id="GO:0003729">
    <property type="term" value="F:mRNA binding"/>
    <property type="evidence" value="ECO:0007669"/>
    <property type="project" value="TreeGrafter"/>
</dbReference>
<feature type="region of interest" description="Disordered" evidence="2">
    <location>
        <begin position="375"/>
        <end position="396"/>
    </location>
</feature>
<evidence type="ECO:0000256" key="1">
    <source>
        <dbReference type="PROSITE-ProRule" id="PRU00176"/>
    </source>
</evidence>
<gene>
    <name evidence="5" type="ORF">CNMCM6805_002885</name>
</gene>
<feature type="region of interest" description="Disordered" evidence="2">
    <location>
        <begin position="1"/>
        <end position="91"/>
    </location>
</feature>
<protein>
    <recommendedName>
        <fullName evidence="7">YT521-B-like splicing factor</fullName>
    </recommendedName>
</protein>
<dbReference type="PANTHER" id="PTHR12357:SF3">
    <property type="entry name" value="YTH DOMAIN-CONTAINING PROTEIN 1"/>
    <property type="match status" value="1"/>
</dbReference>
<evidence type="ECO:0000313" key="6">
    <source>
        <dbReference type="Proteomes" id="UP000653565"/>
    </source>
</evidence>
<accession>A0A8H4M406</accession>
<dbReference type="Gene3D" id="3.30.70.330">
    <property type="match status" value="1"/>
</dbReference>
<dbReference type="OrthoDB" id="306690at2759"/>
<dbReference type="Gene3D" id="3.10.590.10">
    <property type="entry name" value="ph1033 like domains"/>
    <property type="match status" value="2"/>
</dbReference>
<dbReference type="SMART" id="SM00360">
    <property type="entry name" value="RRM"/>
    <property type="match status" value="1"/>
</dbReference>
<evidence type="ECO:0000259" key="3">
    <source>
        <dbReference type="PROSITE" id="PS50102"/>
    </source>
</evidence>
<sequence length="678" mass="74191">MRSVAVPMDNVPSKQSNQSGGASNGRRISSDERFGHSRAQQSLSDTGTFRRNPPRSENVDKHPESHGRGAPPSAMTMGDMRSTLPGYNQPPMQSSYVPAAIHPHGVLYPLQPLPSFADSASGRTVSYNAHYSQMYIPFAQQPQHQQQQPQHHHQSTSLQPGIPDYQLFVPNMTAPSNAPLSNQTIVFGLGYYPQHIYTAAVGHAQGPPGPSIYLPPSSPYHSTSGLAAQAPSSLPREGRQKSPTANYDVSKTIVDGSTPMRPTTAQNTSTDSSLPPGTSGSATPWGPPRKPKQSGHALWVGNLPAGTNVVDLKDHFSQDATKDIQSVFLISKSNCAFINYKTESACVAALSRFHDSRFHGVRLVCRLRRGLASPGKTSNIGSSTTSPVNEHSGSKLLDTNPEIEETLETRPVHSRHANLRLPNRYFIVKSLTVGDLELSRQSGIWATQSHNEDNLNRAYESAFNVYLIFSANKSGEYYGYARMMSPIKEDETLALEMPVRPDHGPPEPEELHVISTQATATAPTGRIIDDSARGTIFWEADSSGEDDDEDDDRDRDRDGGGGDDDSGERKEEGKGDESSDEDETGGGNEKNAAELVEEAAESGFQSIGRPFRVQWLSTERVPFHRTRGLRNPWNANREVKIARDGTEIEPSVGERLIRLFHTQHPTHGFPVYHTSLPN</sequence>
<evidence type="ECO:0008006" key="7">
    <source>
        <dbReference type="Google" id="ProtNLM"/>
    </source>
</evidence>
<dbReference type="Pfam" id="PF25701">
    <property type="entry name" value="RRM_YTH1"/>
    <property type="match status" value="1"/>
</dbReference>
<dbReference type="Pfam" id="PF04146">
    <property type="entry name" value="YTH"/>
    <property type="match status" value="1"/>
</dbReference>
<proteinExistence type="predicted"/>
<dbReference type="InterPro" id="IPR035979">
    <property type="entry name" value="RBD_domain_sf"/>
</dbReference>
<dbReference type="PANTHER" id="PTHR12357">
    <property type="entry name" value="YTH YT521-B HOMOLOGY DOMAIN-CONTAINING"/>
    <property type="match status" value="1"/>
</dbReference>
<dbReference type="GO" id="GO:0000381">
    <property type="term" value="P:regulation of alternative mRNA splicing, via spliceosome"/>
    <property type="evidence" value="ECO:0007669"/>
    <property type="project" value="TreeGrafter"/>
</dbReference>
<dbReference type="GO" id="GO:0005654">
    <property type="term" value="C:nucleoplasm"/>
    <property type="evidence" value="ECO:0007669"/>
    <property type="project" value="TreeGrafter"/>
</dbReference>
<comment type="caution">
    <text evidence="5">The sequence shown here is derived from an EMBL/GenBank/DDBJ whole genome shotgun (WGS) entry which is preliminary data.</text>
</comment>
<dbReference type="EMBL" id="JAAAPX010000178">
    <property type="protein sequence ID" value="KAF4227472.1"/>
    <property type="molecule type" value="Genomic_DNA"/>
</dbReference>